<dbReference type="Proteomes" id="UP001212997">
    <property type="component" value="Unassembled WGS sequence"/>
</dbReference>
<evidence type="ECO:0000313" key="2">
    <source>
        <dbReference type="EMBL" id="KAJ3488476.1"/>
    </source>
</evidence>
<dbReference type="Pfam" id="PF08576">
    <property type="entry name" value="DUF1764"/>
    <property type="match status" value="1"/>
</dbReference>
<dbReference type="PANTHER" id="PTHR34066:SF1">
    <property type="entry name" value="DUF1764 FAMILY PROTEIN"/>
    <property type="match status" value="1"/>
</dbReference>
<dbReference type="InterPro" id="IPR013885">
    <property type="entry name" value="DUF1764_euk"/>
</dbReference>
<protein>
    <submittedName>
        <fullName evidence="2">Uncharacterized protein</fullName>
    </submittedName>
</protein>
<sequence length="135" mass="15110">MGTDAQEAKRAKRRVPETVMDPSLSVSSSSKSHKTSKVEKLSRPPKKRSKEGKDDDEERFKDSRGTGPRRRTEEGYAIYKEDELGINPQDGGGQHLVISPPLLIVDSTVHIQIPHYVLSIANVVFRSRGRIKLSM</sequence>
<accession>A0AAD5VA34</accession>
<organism evidence="2 3">
    <name type="scientific">Meripilus lineatus</name>
    <dbReference type="NCBI Taxonomy" id="2056292"/>
    <lineage>
        <taxon>Eukaryota</taxon>
        <taxon>Fungi</taxon>
        <taxon>Dikarya</taxon>
        <taxon>Basidiomycota</taxon>
        <taxon>Agaricomycotina</taxon>
        <taxon>Agaricomycetes</taxon>
        <taxon>Polyporales</taxon>
        <taxon>Meripilaceae</taxon>
        <taxon>Meripilus</taxon>
    </lineage>
</organism>
<dbReference type="AlphaFoldDB" id="A0AAD5VA34"/>
<feature type="compositionally biased region" description="Basic and acidic residues" evidence="1">
    <location>
        <begin position="58"/>
        <end position="76"/>
    </location>
</feature>
<evidence type="ECO:0000313" key="3">
    <source>
        <dbReference type="Proteomes" id="UP001212997"/>
    </source>
</evidence>
<reference evidence="2" key="1">
    <citation type="submission" date="2022-07" db="EMBL/GenBank/DDBJ databases">
        <title>Genome Sequence of Physisporinus lineatus.</title>
        <authorList>
            <person name="Buettner E."/>
        </authorList>
    </citation>
    <scope>NUCLEOTIDE SEQUENCE</scope>
    <source>
        <strain evidence="2">VT162</strain>
    </source>
</reference>
<name>A0AAD5VA34_9APHY</name>
<dbReference type="EMBL" id="JANAWD010000066">
    <property type="protein sequence ID" value="KAJ3488476.1"/>
    <property type="molecule type" value="Genomic_DNA"/>
</dbReference>
<feature type="region of interest" description="Disordered" evidence="1">
    <location>
        <begin position="1"/>
        <end position="76"/>
    </location>
</feature>
<evidence type="ECO:0000256" key="1">
    <source>
        <dbReference type="SAM" id="MobiDB-lite"/>
    </source>
</evidence>
<keyword evidence="3" id="KW-1185">Reference proteome</keyword>
<comment type="caution">
    <text evidence="2">The sequence shown here is derived from an EMBL/GenBank/DDBJ whole genome shotgun (WGS) entry which is preliminary data.</text>
</comment>
<dbReference type="PANTHER" id="PTHR34066">
    <property type="entry name" value="GROWTH FACTOR 2"/>
    <property type="match status" value="1"/>
</dbReference>
<proteinExistence type="predicted"/>
<gene>
    <name evidence="2" type="ORF">NLI96_g2815</name>
</gene>